<feature type="region of interest" description="Disordered" evidence="1">
    <location>
        <begin position="44"/>
        <end position="91"/>
    </location>
</feature>
<dbReference type="EMBL" id="JAHRHJ020000009">
    <property type="protein sequence ID" value="KAH9303174.1"/>
    <property type="molecule type" value="Genomic_DNA"/>
</dbReference>
<dbReference type="AlphaFoldDB" id="A0AA38FE90"/>
<comment type="caution">
    <text evidence="2">The sequence shown here is derived from an EMBL/GenBank/DDBJ whole genome shotgun (WGS) entry which is preliminary data.</text>
</comment>
<dbReference type="Proteomes" id="UP000824469">
    <property type="component" value="Unassembled WGS sequence"/>
</dbReference>
<feature type="compositionally biased region" description="Polar residues" evidence="1">
    <location>
        <begin position="48"/>
        <end position="81"/>
    </location>
</feature>
<organism evidence="2 3">
    <name type="scientific">Taxus chinensis</name>
    <name type="common">Chinese yew</name>
    <name type="synonym">Taxus wallichiana var. chinensis</name>
    <dbReference type="NCBI Taxonomy" id="29808"/>
    <lineage>
        <taxon>Eukaryota</taxon>
        <taxon>Viridiplantae</taxon>
        <taxon>Streptophyta</taxon>
        <taxon>Embryophyta</taxon>
        <taxon>Tracheophyta</taxon>
        <taxon>Spermatophyta</taxon>
        <taxon>Pinopsida</taxon>
        <taxon>Pinidae</taxon>
        <taxon>Conifers II</taxon>
        <taxon>Cupressales</taxon>
        <taxon>Taxaceae</taxon>
        <taxon>Taxus</taxon>
    </lineage>
</organism>
<sequence>LNLHPCTSRFEEVTFQVDGTCFSSYAQEEIPTISSESSYVLHRDAQDWVSSEDPTSPESLASHGSTPPNSDESQSCPVSSDNGHKKFVASRRPACPLENTTYAEDLD</sequence>
<evidence type="ECO:0000313" key="2">
    <source>
        <dbReference type="EMBL" id="KAH9303174.1"/>
    </source>
</evidence>
<evidence type="ECO:0000313" key="3">
    <source>
        <dbReference type="Proteomes" id="UP000824469"/>
    </source>
</evidence>
<protein>
    <submittedName>
        <fullName evidence="2">Uncharacterized protein</fullName>
    </submittedName>
</protein>
<accession>A0AA38FE90</accession>
<proteinExistence type="predicted"/>
<evidence type="ECO:0000256" key="1">
    <source>
        <dbReference type="SAM" id="MobiDB-lite"/>
    </source>
</evidence>
<reference evidence="2 3" key="1">
    <citation type="journal article" date="2021" name="Nat. Plants">
        <title>The Taxus genome provides insights into paclitaxel biosynthesis.</title>
        <authorList>
            <person name="Xiong X."/>
            <person name="Gou J."/>
            <person name="Liao Q."/>
            <person name="Li Y."/>
            <person name="Zhou Q."/>
            <person name="Bi G."/>
            <person name="Li C."/>
            <person name="Du R."/>
            <person name="Wang X."/>
            <person name="Sun T."/>
            <person name="Guo L."/>
            <person name="Liang H."/>
            <person name="Lu P."/>
            <person name="Wu Y."/>
            <person name="Zhang Z."/>
            <person name="Ro D.K."/>
            <person name="Shang Y."/>
            <person name="Huang S."/>
            <person name="Yan J."/>
        </authorList>
    </citation>
    <scope>NUCLEOTIDE SEQUENCE [LARGE SCALE GENOMIC DNA]</scope>
    <source>
        <strain evidence="2">Ta-2019</strain>
    </source>
</reference>
<gene>
    <name evidence="2" type="ORF">KI387_014757</name>
</gene>
<feature type="non-terminal residue" evidence="2">
    <location>
        <position position="1"/>
    </location>
</feature>
<keyword evidence="3" id="KW-1185">Reference proteome</keyword>
<name>A0AA38FE90_TAXCH</name>